<protein>
    <recommendedName>
        <fullName evidence="3">Translocation and assembly module subunit TamA</fullName>
    </recommendedName>
    <alternativeName>
        <fullName evidence="9">Autotransporter assembly factor TamA</fullName>
    </alternativeName>
</protein>
<dbReference type="Pfam" id="PF17243">
    <property type="entry name" value="POTRA_TamA_1"/>
    <property type="match status" value="1"/>
</dbReference>
<keyword evidence="16" id="KW-1185">Reference proteome</keyword>
<evidence type="ECO:0000256" key="11">
    <source>
        <dbReference type="SAM" id="SignalP"/>
    </source>
</evidence>
<sequence length="582" mass="66466">MRKMQWNKSFYSALLGLCIFTNAMADRAIELQVKGINDKKAYNNVTVHLSTLKDIPVEDSDRYHYLANKAIGEALRAVGYFNSQISYQFVPQPNKAKDLLIANVKLDNPVKIAETQVQILGEAEQDENFLALKKQLPKNGEILDQGVYDDYKAQLEKTALAKGYFDSQFLTHRLAIIPSVYEAYWQLTFDSGKRYHYGNISFKSSQIKDAYLHNILNIHQGDPYFINDLSELSTDLSASNWFKSVLVQPNVNKQTKKVDLEVLVQPRLKNSYEVGIGYGTDIGPRLQFGWNKPWINSRGHSFSSRFYISDPKKTIEATYKIPLLKNPLNYYYEISTGYEEENDNDTQTSGLNAAILRYWNRETGWQNSFGVRARYDNFTQAGISNHTLLIYPTAGFNRTRMRGGLFPYWGDSQKITLNWGNKLFGSEVDFYSALASTSWIRTYYDNHRFLVRAEVGYISTKSFEKIPPALRFFAGGDRSVRGYGYHKISPRDAGNKLVGGNRLFTSSVEYQYQVYPKWWGAMFYDTGFAANKFSFAELRKGAGIGVRWNSPIGAVKFDIATPINDKDNSKNIEFYIGIGSEL</sequence>
<evidence type="ECO:0000259" key="14">
    <source>
        <dbReference type="Pfam" id="PF17243"/>
    </source>
</evidence>
<proteinExistence type="inferred from homology"/>
<keyword evidence="5" id="KW-0812">Transmembrane</keyword>
<evidence type="ECO:0000256" key="2">
    <source>
        <dbReference type="ARBA" id="ARBA00010248"/>
    </source>
</evidence>
<dbReference type="EMBL" id="JTJL01000056">
    <property type="protein sequence ID" value="OBW91930.1"/>
    <property type="molecule type" value="Genomic_DNA"/>
</dbReference>
<keyword evidence="7" id="KW-0472">Membrane</keyword>
<dbReference type="Proteomes" id="UP000092649">
    <property type="component" value="Unassembled WGS sequence"/>
</dbReference>
<dbReference type="PANTHER" id="PTHR12815:SF47">
    <property type="entry name" value="TRANSLOCATION AND ASSEMBLY MODULE SUBUNIT TAMA"/>
    <property type="match status" value="1"/>
</dbReference>
<evidence type="ECO:0000259" key="12">
    <source>
        <dbReference type="Pfam" id="PF01103"/>
    </source>
</evidence>
<gene>
    <name evidence="15" type="ORF">QS62_09620</name>
</gene>
<dbReference type="Gene3D" id="3.10.20.310">
    <property type="entry name" value="membrane protein fhac"/>
    <property type="match status" value="3"/>
</dbReference>
<reference evidence="15 16" key="1">
    <citation type="submission" date="2014-11" db="EMBL/GenBank/DDBJ databases">
        <title>Pan-genome of Gallibacterium spp.</title>
        <authorList>
            <person name="Kudirkiene E."/>
            <person name="Bojesen A.M."/>
        </authorList>
    </citation>
    <scope>NUCLEOTIDE SEQUENCE [LARGE SCALE GENOMIC DNA]</scope>
    <source>
        <strain evidence="15 16">F150</strain>
    </source>
</reference>
<evidence type="ECO:0000256" key="6">
    <source>
        <dbReference type="ARBA" id="ARBA00022729"/>
    </source>
</evidence>
<feature type="chain" id="PRO_5008358759" description="Translocation and assembly module subunit TamA" evidence="11">
    <location>
        <begin position="26"/>
        <end position="582"/>
    </location>
</feature>
<evidence type="ECO:0000256" key="5">
    <source>
        <dbReference type="ARBA" id="ARBA00022692"/>
    </source>
</evidence>
<feature type="domain" description="Bacterial surface antigen (D15)" evidence="12">
    <location>
        <begin position="272"/>
        <end position="580"/>
    </location>
</feature>
<name>A0A1A7NQP3_9PAST</name>
<feature type="signal peptide" evidence="11">
    <location>
        <begin position="1"/>
        <end position="25"/>
    </location>
</feature>
<dbReference type="InterPro" id="IPR039910">
    <property type="entry name" value="D15-like"/>
</dbReference>
<feature type="domain" description="TamA POTRA" evidence="14">
    <location>
        <begin position="30"/>
        <end position="105"/>
    </location>
</feature>
<comment type="subunit">
    <text evidence="10">Interacts with TamB to form the translocation and assembly module (TAM).</text>
</comment>
<evidence type="ECO:0000256" key="9">
    <source>
        <dbReference type="ARBA" id="ARBA00033063"/>
    </source>
</evidence>
<dbReference type="InterPro" id="IPR010827">
    <property type="entry name" value="BamA/TamA_POTRA"/>
</dbReference>
<dbReference type="Pfam" id="PF07244">
    <property type="entry name" value="POTRA"/>
    <property type="match status" value="1"/>
</dbReference>
<dbReference type="GO" id="GO:0009306">
    <property type="term" value="P:protein secretion"/>
    <property type="evidence" value="ECO:0007669"/>
    <property type="project" value="TreeGrafter"/>
</dbReference>
<comment type="similarity">
    <text evidence="2">Belongs to the TamA family.</text>
</comment>
<keyword evidence="8" id="KW-0998">Cell outer membrane</keyword>
<evidence type="ECO:0000256" key="3">
    <source>
        <dbReference type="ARBA" id="ARBA00015419"/>
    </source>
</evidence>
<comment type="caution">
    <text evidence="15">The sequence shown here is derived from an EMBL/GenBank/DDBJ whole genome shotgun (WGS) entry which is preliminary data.</text>
</comment>
<dbReference type="PANTHER" id="PTHR12815">
    <property type="entry name" value="SORTING AND ASSEMBLY MACHINERY SAMM50 PROTEIN FAMILY MEMBER"/>
    <property type="match status" value="1"/>
</dbReference>
<evidence type="ECO:0000256" key="7">
    <source>
        <dbReference type="ARBA" id="ARBA00023136"/>
    </source>
</evidence>
<dbReference type="Pfam" id="PF01103">
    <property type="entry name" value="Omp85"/>
    <property type="match status" value="1"/>
</dbReference>
<evidence type="ECO:0000256" key="10">
    <source>
        <dbReference type="ARBA" id="ARBA00093548"/>
    </source>
</evidence>
<dbReference type="AlphaFoldDB" id="A0A1A7NQP3"/>
<keyword evidence="4" id="KW-1134">Transmembrane beta strand</keyword>
<evidence type="ECO:0000256" key="4">
    <source>
        <dbReference type="ARBA" id="ARBA00022452"/>
    </source>
</evidence>
<dbReference type="InterPro" id="IPR000184">
    <property type="entry name" value="Bac_surfAg_D15"/>
</dbReference>
<organism evidence="15 16">
    <name type="scientific">Gallibacterium salpingitidis</name>
    <dbReference type="NCBI Taxonomy" id="505341"/>
    <lineage>
        <taxon>Bacteria</taxon>
        <taxon>Pseudomonadati</taxon>
        <taxon>Pseudomonadota</taxon>
        <taxon>Gammaproteobacteria</taxon>
        <taxon>Pasteurellales</taxon>
        <taxon>Pasteurellaceae</taxon>
        <taxon>Gallibacterium</taxon>
    </lineage>
</organism>
<keyword evidence="6 11" id="KW-0732">Signal</keyword>
<comment type="subcellular location">
    <subcellularLocation>
        <location evidence="1">Cell outer membrane</location>
    </subcellularLocation>
</comment>
<dbReference type="GO" id="GO:0097347">
    <property type="term" value="C:TAM protein secretion complex"/>
    <property type="evidence" value="ECO:0007669"/>
    <property type="project" value="TreeGrafter"/>
</dbReference>
<evidence type="ECO:0000313" key="16">
    <source>
        <dbReference type="Proteomes" id="UP000092649"/>
    </source>
</evidence>
<dbReference type="GO" id="GO:0009279">
    <property type="term" value="C:cell outer membrane"/>
    <property type="evidence" value="ECO:0007669"/>
    <property type="project" value="UniProtKB-SubCell"/>
</dbReference>
<accession>A0A1A7NQP3</accession>
<evidence type="ECO:0000313" key="15">
    <source>
        <dbReference type="EMBL" id="OBW91930.1"/>
    </source>
</evidence>
<dbReference type="InterPro" id="IPR035243">
    <property type="entry name" value="TamA_POTRA_Dom_1"/>
</dbReference>
<dbReference type="Gene3D" id="2.40.160.50">
    <property type="entry name" value="membrane protein fhac: a member of the omp85/tpsb transporter family"/>
    <property type="match status" value="1"/>
</dbReference>
<feature type="domain" description="POTRA" evidence="13">
    <location>
        <begin position="195"/>
        <end position="266"/>
    </location>
</feature>
<dbReference type="PATRIC" id="fig|505341.3.peg.1925"/>
<evidence type="ECO:0000256" key="8">
    <source>
        <dbReference type="ARBA" id="ARBA00023237"/>
    </source>
</evidence>
<evidence type="ECO:0000256" key="1">
    <source>
        <dbReference type="ARBA" id="ARBA00004442"/>
    </source>
</evidence>
<dbReference type="FunFam" id="3.10.20.310:FF:000008">
    <property type="entry name" value="Outer membrane protein, OMP85 family"/>
    <property type="match status" value="1"/>
</dbReference>
<evidence type="ECO:0000259" key="13">
    <source>
        <dbReference type="Pfam" id="PF07244"/>
    </source>
</evidence>